<evidence type="ECO:0000313" key="6">
    <source>
        <dbReference type="EMBL" id="CAL4214143.1"/>
    </source>
</evidence>
<dbReference type="EMBL" id="CAXKWB010089608">
    <property type="protein sequence ID" value="CAL4214143.1"/>
    <property type="molecule type" value="Genomic_DNA"/>
</dbReference>
<accession>A0AAV2SQS1</accession>
<dbReference type="GO" id="GO:0005886">
    <property type="term" value="C:plasma membrane"/>
    <property type="evidence" value="ECO:0007669"/>
    <property type="project" value="TreeGrafter"/>
</dbReference>
<evidence type="ECO:0000256" key="1">
    <source>
        <dbReference type="ARBA" id="ARBA00022729"/>
    </source>
</evidence>
<comment type="caution">
    <text evidence="6">The sequence shown here is derived from an EMBL/GenBank/DDBJ whole genome shotgun (WGS) entry which is preliminary data.</text>
</comment>
<evidence type="ECO:0000256" key="2">
    <source>
        <dbReference type="ARBA" id="ARBA00023157"/>
    </source>
</evidence>
<name>A0AAV2SQS1_MEGNR</name>
<evidence type="ECO:0000259" key="5">
    <source>
        <dbReference type="PROSITE" id="PS50835"/>
    </source>
</evidence>
<dbReference type="Gene3D" id="2.60.40.10">
    <property type="entry name" value="Immunoglobulins"/>
    <property type="match status" value="1"/>
</dbReference>
<keyword evidence="3" id="KW-0393">Immunoglobulin domain</keyword>
<dbReference type="GO" id="GO:0050808">
    <property type="term" value="P:synapse organization"/>
    <property type="evidence" value="ECO:0007669"/>
    <property type="project" value="TreeGrafter"/>
</dbReference>
<feature type="domain" description="Ig-like" evidence="5">
    <location>
        <begin position="56"/>
        <end position="120"/>
    </location>
</feature>
<dbReference type="PANTHER" id="PTHR45080">
    <property type="entry name" value="CONTACTIN 5"/>
    <property type="match status" value="1"/>
</dbReference>
<organism evidence="6 7">
    <name type="scientific">Meganyctiphanes norvegica</name>
    <name type="common">Northern krill</name>
    <name type="synonym">Thysanopoda norvegica</name>
    <dbReference type="NCBI Taxonomy" id="48144"/>
    <lineage>
        <taxon>Eukaryota</taxon>
        <taxon>Metazoa</taxon>
        <taxon>Ecdysozoa</taxon>
        <taxon>Arthropoda</taxon>
        <taxon>Crustacea</taxon>
        <taxon>Multicrustacea</taxon>
        <taxon>Malacostraca</taxon>
        <taxon>Eumalacostraca</taxon>
        <taxon>Eucarida</taxon>
        <taxon>Euphausiacea</taxon>
        <taxon>Euphausiidae</taxon>
        <taxon>Meganyctiphanes</taxon>
    </lineage>
</organism>
<dbReference type="GO" id="GO:0007156">
    <property type="term" value="P:homophilic cell adhesion via plasma membrane adhesion molecules"/>
    <property type="evidence" value="ECO:0007669"/>
    <property type="project" value="TreeGrafter"/>
</dbReference>
<feature type="non-terminal residue" evidence="6">
    <location>
        <position position="120"/>
    </location>
</feature>
<evidence type="ECO:0000256" key="4">
    <source>
        <dbReference type="SAM" id="MobiDB-lite"/>
    </source>
</evidence>
<reference evidence="6 7" key="1">
    <citation type="submission" date="2024-05" db="EMBL/GenBank/DDBJ databases">
        <authorList>
            <person name="Wallberg A."/>
        </authorList>
    </citation>
    <scope>NUCLEOTIDE SEQUENCE [LARGE SCALE GENOMIC DNA]</scope>
</reference>
<dbReference type="GO" id="GO:0008046">
    <property type="term" value="F:axon guidance receptor activity"/>
    <property type="evidence" value="ECO:0007669"/>
    <property type="project" value="TreeGrafter"/>
</dbReference>
<gene>
    <name evidence="6" type="ORF">MNOR_LOCUS38590</name>
</gene>
<dbReference type="AlphaFoldDB" id="A0AAV2SQS1"/>
<dbReference type="InterPro" id="IPR050958">
    <property type="entry name" value="Cell_Adh-Cytoskel_Orgn"/>
</dbReference>
<evidence type="ECO:0000256" key="3">
    <source>
        <dbReference type="ARBA" id="ARBA00023319"/>
    </source>
</evidence>
<evidence type="ECO:0000313" key="7">
    <source>
        <dbReference type="Proteomes" id="UP001497623"/>
    </source>
</evidence>
<feature type="non-terminal residue" evidence="6">
    <location>
        <position position="1"/>
    </location>
</feature>
<dbReference type="InterPro" id="IPR013783">
    <property type="entry name" value="Ig-like_fold"/>
</dbReference>
<dbReference type="SUPFAM" id="SSF48726">
    <property type="entry name" value="Immunoglobulin"/>
    <property type="match status" value="1"/>
</dbReference>
<dbReference type="InterPro" id="IPR036179">
    <property type="entry name" value="Ig-like_dom_sf"/>
</dbReference>
<protein>
    <recommendedName>
        <fullName evidence="5">Ig-like domain-containing protein</fullName>
    </recommendedName>
</protein>
<dbReference type="GO" id="GO:0043025">
    <property type="term" value="C:neuronal cell body"/>
    <property type="evidence" value="ECO:0007669"/>
    <property type="project" value="TreeGrafter"/>
</dbReference>
<feature type="region of interest" description="Disordered" evidence="4">
    <location>
        <begin position="75"/>
        <end position="103"/>
    </location>
</feature>
<sequence length="120" mass="12750">RWSWIGPDGTVVGIDEGRLELVEGITRHQAGNYTVSVTTSRGIASAITLVNVQYGPEKMVSVDRVDVSEGGKTWMECSAQGNPTPTITWARRDNTNGSSVLASGSGTARLVVDAAQRTDT</sequence>
<keyword evidence="7" id="KW-1185">Reference proteome</keyword>
<proteinExistence type="predicted"/>
<dbReference type="InterPro" id="IPR007110">
    <property type="entry name" value="Ig-like_dom"/>
</dbReference>
<keyword evidence="1" id="KW-0732">Signal</keyword>
<dbReference type="Pfam" id="PF13927">
    <property type="entry name" value="Ig_3"/>
    <property type="match status" value="1"/>
</dbReference>
<dbReference type="Proteomes" id="UP001497623">
    <property type="component" value="Unassembled WGS sequence"/>
</dbReference>
<dbReference type="PANTHER" id="PTHR45080:SF8">
    <property type="entry name" value="IG-LIKE DOMAIN-CONTAINING PROTEIN"/>
    <property type="match status" value="1"/>
</dbReference>
<dbReference type="GO" id="GO:0030424">
    <property type="term" value="C:axon"/>
    <property type="evidence" value="ECO:0007669"/>
    <property type="project" value="TreeGrafter"/>
</dbReference>
<dbReference type="PROSITE" id="PS50835">
    <property type="entry name" value="IG_LIKE"/>
    <property type="match status" value="1"/>
</dbReference>
<keyword evidence="2" id="KW-1015">Disulfide bond</keyword>